<organism evidence="1 2">
    <name type="scientific">Heterorhabditis bacteriophora</name>
    <name type="common">Entomopathogenic nematode worm</name>
    <dbReference type="NCBI Taxonomy" id="37862"/>
    <lineage>
        <taxon>Eukaryota</taxon>
        <taxon>Metazoa</taxon>
        <taxon>Ecdysozoa</taxon>
        <taxon>Nematoda</taxon>
        <taxon>Chromadorea</taxon>
        <taxon>Rhabditida</taxon>
        <taxon>Rhabditina</taxon>
        <taxon>Rhabditomorpha</taxon>
        <taxon>Strongyloidea</taxon>
        <taxon>Heterorhabditidae</taxon>
        <taxon>Heterorhabditis</taxon>
    </lineage>
</organism>
<proteinExistence type="predicted"/>
<evidence type="ECO:0000313" key="2">
    <source>
        <dbReference type="WBParaSite" id="Hba_15678"/>
    </source>
</evidence>
<evidence type="ECO:0000313" key="1">
    <source>
        <dbReference type="Proteomes" id="UP000095283"/>
    </source>
</evidence>
<protein>
    <submittedName>
        <fullName evidence="2">Ig-like domain-containing protein</fullName>
    </submittedName>
</protein>
<accession>A0A1I7XDZ5</accession>
<dbReference type="Proteomes" id="UP000095283">
    <property type="component" value="Unplaced"/>
</dbReference>
<reference evidence="2" key="1">
    <citation type="submission" date="2016-11" db="UniProtKB">
        <authorList>
            <consortium name="WormBaseParasite"/>
        </authorList>
    </citation>
    <scope>IDENTIFICATION</scope>
</reference>
<sequence length="40" mass="4616">MPICNETRNATQISARAHSGSKYLHWYYKGTYKAEVIDVI</sequence>
<dbReference type="WBParaSite" id="Hba_15678">
    <property type="protein sequence ID" value="Hba_15678"/>
    <property type="gene ID" value="Hba_15678"/>
</dbReference>
<name>A0A1I7XDZ5_HETBA</name>
<dbReference type="AlphaFoldDB" id="A0A1I7XDZ5"/>
<keyword evidence="1" id="KW-1185">Reference proteome</keyword>